<keyword evidence="3" id="KW-1185">Reference proteome</keyword>
<evidence type="ECO:0000313" key="3">
    <source>
        <dbReference type="Proteomes" id="UP000001072"/>
    </source>
</evidence>
<dbReference type="PANTHER" id="PTHR43201:SF3">
    <property type="entry name" value="ENZYME, PUTATIVE (JCVI)-RELATED"/>
    <property type="match status" value="1"/>
</dbReference>
<proteinExistence type="predicted"/>
<name>F4RVC7_MELLP</name>
<dbReference type="Pfam" id="PF23562">
    <property type="entry name" value="AMP-binding_C_3"/>
    <property type="match status" value="1"/>
</dbReference>
<dbReference type="GeneID" id="18925983"/>
<dbReference type="EMBL" id="GL883123">
    <property type="protein sequence ID" value="EGG03691.1"/>
    <property type="molecule type" value="Genomic_DNA"/>
</dbReference>
<dbReference type="Gene3D" id="3.40.50.12780">
    <property type="entry name" value="N-terminal domain of ligase-like"/>
    <property type="match status" value="1"/>
</dbReference>
<dbReference type="RefSeq" id="XP_007413138.1">
    <property type="nucleotide sequence ID" value="XM_007413076.1"/>
</dbReference>
<dbReference type="InParanoid" id="F4RVC7"/>
<dbReference type="SUPFAM" id="SSF56801">
    <property type="entry name" value="Acetyl-CoA synthetase-like"/>
    <property type="match status" value="1"/>
</dbReference>
<dbReference type="PROSITE" id="PS00455">
    <property type="entry name" value="AMP_BINDING"/>
    <property type="match status" value="1"/>
</dbReference>
<accession>F4RVC7</accession>
<dbReference type="PANTHER" id="PTHR43201">
    <property type="entry name" value="ACYL-COA SYNTHETASE"/>
    <property type="match status" value="1"/>
</dbReference>
<evidence type="ECO:0000313" key="2">
    <source>
        <dbReference type="EMBL" id="EGG03691.1"/>
    </source>
</evidence>
<dbReference type="Pfam" id="PF00501">
    <property type="entry name" value="AMP-binding"/>
    <property type="match status" value="1"/>
</dbReference>
<dbReference type="eggNOG" id="KOG1178">
    <property type="taxonomic scope" value="Eukaryota"/>
</dbReference>
<feature type="domain" description="AMP-dependent synthetase/ligase" evidence="1">
    <location>
        <begin position="246"/>
        <end position="536"/>
    </location>
</feature>
<dbReference type="OrthoDB" id="429813at2759"/>
<evidence type="ECO:0000259" key="1">
    <source>
        <dbReference type="Pfam" id="PF00501"/>
    </source>
</evidence>
<dbReference type="KEGG" id="mlr:MELLADRAFT_117278"/>
<protein>
    <recommendedName>
        <fullName evidence="1">AMP-dependent synthetase/ligase domain-containing protein</fullName>
    </recommendedName>
</protein>
<dbReference type="Proteomes" id="UP000001072">
    <property type="component" value="Unassembled WGS sequence"/>
</dbReference>
<dbReference type="GO" id="GO:0006631">
    <property type="term" value="P:fatty acid metabolic process"/>
    <property type="evidence" value="ECO:0007669"/>
    <property type="project" value="TreeGrafter"/>
</dbReference>
<dbReference type="AlphaFoldDB" id="F4RVC7"/>
<dbReference type="InterPro" id="IPR042099">
    <property type="entry name" value="ANL_N_sf"/>
</dbReference>
<reference evidence="3" key="1">
    <citation type="journal article" date="2011" name="Proc. Natl. Acad. Sci. U.S.A.">
        <title>Obligate biotrophy features unraveled by the genomic analysis of rust fungi.</title>
        <authorList>
            <person name="Duplessis S."/>
            <person name="Cuomo C.A."/>
            <person name="Lin Y.-C."/>
            <person name="Aerts A."/>
            <person name="Tisserant E."/>
            <person name="Veneault-Fourrey C."/>
            <person name="Joly D.L."/>
            <person name="Hacquard S."/>
            <person name="Amselem J."/>
            <person name="Cantarel B.L."/>
            <person name="Chiu R."/>
            <person name="Coutinho P.M."/>
            <person name="Feau N."/>
            <person name="Field M."/>
            <person name="Frey P."/>
            <person name="Gelhaye E."/>
            <person name="Goldberg J."/>
            <person name="Grabherr M.G."/>
            <person name="Kodira C.D."/>
            <person name="Kohler A."/>
            <person name="Kuees U."/>
            <person name="Lindquist E.A."/>
            <person name="Lucas S.M."/>
            <person name="Mago R."/>
            <person name="Mauceli E."/>
            <person name="Morin E."/>
            <person name="Murat C."/>
            <person name="Pangilinan J.L."/>
            <person name="Park R."/>
            <person name="Pearson M."/>
            <person name="Quesneville H."/>
            <person name="Rouhier N."/>
            <person name="Sakthikumar S."/>
            <person name="Salamov A.A."/>
            <person name="Schmutz J."/>
            <person name="Selles B."/>
            <person name="Shapiro H."/>
            <person name="Tanguay P."/>
            <person name="Tuskan G.A."/>
            <person name="Henrissat B."/>
            <person name="Van de Peer Y."/>
            <person name="Rouze P."/>
            <person name="Ellis J.G."/>
            <person name="Dodds P.N."/>
            <person name="Schein J.E."/>
            <person name="Zhong S."/>
            <person name="Hamelin R.C."/>
            <person name="Grigoriev I.V."/>
            <person name="Szabo L.J."/>
            <person name="Martin F."/>
        </authorList>
    </citation>
    <scope>NUCLEOTIDE SEQUENCE [LARGE SCALE GENOMIC DNA]</scope>
    <source>
        <strain evidence="3">98AG31 / pathotype 3-4-7</strain>
    </source>
</reference>
<dbReference type="InterPro" id="IPR000873">
    <property type="entry name" value="AMP-dep_synth/lig_dom"/>
</dbReference>
<dbReference type="InterPro" id="IPR020845">
    <property type="entry name" value="AMP-binding_CS"/>
</dbReference>
<dbReference type="HOGENOM" id="CLU_002220_3_2_1"/>
<organism evidence="3">
    <name type="scientific">Melampsora larici-populina (strain 98AG31 / pathotype 3-4-7)</name>
    <name type="common">Poplar leaf rust fungus</name>
    <dbReference type="NCBI Taxonomy" id="747676"/>
    <lineage>
        <taxon>Eukaryota</taxon>
        <taxon>Fungi</taxon>
        <taxon>Dikarya</taxon>
        <taxon>Basidiomycota</taxon>
        <taxon>Pucciniomycotina</taxon>
        <taxon>Pucciniomycetes</taxon>
        <taxon>Pucciniales</taxon>
        <taxon>Melampsoraceae</taxon>
        <taxon>Melampsora</taxon>
    </lineage>
</organism>
<dbReference type="GO" id="GO:0031956">
    <property type="term" value="F:medium-chain fatty acid-CoA ligase activity"/>
    <property type="evidence" value="ECO:0007669"/>
    <property type="project" value="TreeGrafter"/>
</dbReference>
<gene>
    <name evidence="2" type="ORF">MELLADRAFT_117278</name>
</gene>
<dbReference type="STRING" id="747676.F4RVC7"/>
<sequence length="781" mass="87965">MIASDPEVREVIDFDVIPNVLNQNFDADCAYVNVSQWGIAGGRGAPEQLWREKVTYSRLARHVSTALFRFCYSGFLIKAVYTGQLNPVTMRTAIHGNGNYLALNCVLYPTWHSQTPIENYMPKSSTLDAADKKITFADDLKMSSTNPISFFDQVRSTYPTFKSPEISLEEFNLDQLIDFHLIHNSNYPFGILSDEEKIEPSFKDLITWNEIGNGILKVVEQLSQNIKRSSTSTPEIVGIISSDEPLSHFTLLLGIIKSGLIPFVISPLNSPEAIAHLLHHSGCKNVLVQYNPKLSIQNLDEIEKLAKNQMEEVIRILLPDHSINLLECLDTFQLFPRLFKSTSYETNPSIPDQSIKISSSNQPRHVHTPIIYYHTSGTTGFPKLVPINRLGFHALLTSGLHTDFPWSEQLISAMTLPPYHNMGAHVGLDYSLSQGAVSAFYRPELGPNGRSRLRTLDSKSKMRAMRKVGCTVTVFSPLMLTEWSRDSEMVDYLKSNQRVAFGGKPLSKEIGNQLNQKGIKLSNMYGATEVGAIAKLFSKHPLGSNWEYFELSSQIKTQMKQHDENVFELDILSSDQHRCSLTINDDFSPQIYHTRDLLSKHSSLPLYRVVGRLNDQITLNNSVKINPAALEAILTSDPVIKSALLFGEGKPRIGAIIEIDDDQINKNPMNNSQFIELIWPLIQVVNQSIPNPHKIIKKSIIITNSNSNPLPKTLKGTISRPTALEFFSKRIQNVYQHSSSTITSTDNQQVNQTNNLRFVNFKERIEPSCEVSSYNTRFHKT</sequence>
<dbReference type="VEuPathDB" id="FungiDB:MELLADRAFT_117278"/>